<keyword evidence="2" id="KW-1185">Reference proteome</keyword>
<dbReference type="PANTHER" id="PTHR38471">
    <property type="entry name" value="FOUR HELIX BUNDLE PROTEIN"/>
    <property type="match status" value="1"/>
</dbReference>
<reference evidence="1 2" key="1">
    <citation type="submission" date="2017-10" db="EMBL/GenBank/DDBJ databases">
        <title>The draft genome sequence of Lewinella nigricans NBRC 102662.</title>
        <authorList>
            <person name="Wang K."/>
        </authorList>
    </citation>
    <scope>NUCLEOTIDE SEQUENCE [LARGE SCALE GENOMIC DNA]</scope>
    <source>
        <strain evidence="1 2">NBRC 102662</strain>
    </source>
</reference>
<dbReference type="InterPro" id="IPR036583">
    <property type="entry name" value="23S_rRNA_IVS_sf"/>
</dbReference>
<organism evidence="1 2">
    <name type="scientific">Flavilitoribacter nigricans (strain ATCC 23147 / DSM 23189 / NBRC 102662 / NCIMB 1420 / SS-2)</name>
    <name type="common">Lewinella nigricans</name>
    <dbReference type="NCBI Taxonomy" id="1122177"/>
    <lineage>
        <taxon>Bacteria</taxon>
        <taxon>Pseudomonadati</taxon>
        <taxon>Bacteroidota</taxon>
        <taxon>Saprospiria</taxon>
        <taxon>Saprospirales</taxon>
        <taxon>Lewinellaceae</taxon>
        <taxon>Flavilitoribacter</taxon>
    </lineage>
</organism>
<dbReference type="Gene3D" id="1.20.1440.60">
    <property type="entry name" value="23S rRNA-intervening sequence"/>
    <property type="match status" value="1"/>
</dbReference>
<evidence type="ECO:0000313" key="1">
    <source>
        <dbReference type="EMBL" id="PHN05641.1"/>
    </source>
</evidence>
<dbReference type="PANTHER" id="PTHR38471:SF2">
    <property type="entry name" value="FOUR HELIX BUNDLE PROTEIN"/>
    <property type="match status" value="1"/>
</dbReference>
<accession>A0A2D0NAV2</accession>
<name>A0A2D0NAV2_FLAN2</name>
<dbReference type="CDD" id="cd16377">
    <property type="entry name" value="23S_rRNA_IVP_like"/>
    <property type="match status" value="1"/>
</dbReference>
<dbReference type="OrthoDB" id="9811959at2"/>
<evidence type="ECO:0000313" key="2">
    <source>
        <dbReference type="Proteomes" id="UP000223913"/>
    </source>
</evidence>
<dbReference type="AlphaFoldDB" id="A0A2D0NAV2"/>
<dbReference type="Proteomes" id="UP000223913">
    <property type="component" value="Unassembled WGS sequence"/>
</dbReference>
<dbReference type="InterPro" id="IPR012657">
    <property type="entry name" value="23S_rRNA-intervening_sequence"/>
</dbReference>
<sequence>MKNFKNLEIWNRSRALTKTIYLLTKTYPQEERFGLVSQLNRASVSIPSNIAEGCGRNSSKQLRHFLNIAIGSICEIETQIYLSFDLGLIPKEKKESLVDEITQIRKMIIGYQRSL</sequence>
<dbReference type="SUPFAM" id="SSF158446">
    <property type="entry name" value="IVS-encoded protein-like"/>
    <property type="match status" value="1"/>
</dbReference>
<protein>
    <recommendedName>
        <fullName evidence="3">Four helix bundle protein</fullName>
    </recommendedName>
</protein>
<dbReference type="EMBL" id="PDUD01000021">
    <property type="protein sequence ID" value="PHN05641.1"/>
    <property type="molecule type" value="Genomic_DNA"/>
</dbReference>
<proteinExistence type="predicted"/>
<dbReference type="NCBIfam" id="TIGR02436">
    <property type="entry name" value="four helix bundle protein"/>
    <property type="match status" value="1"/>
</dbReference>
<evidence type="ECO:0008006" key="3">
    <source>
        <dbReference type="Google" id="ProtNLM"/>
    </source>
</evidence>
<comment type="caution">
    <text evidence="1">The sequence shown here is derived from an EMBL/GenBank/DDBJ whole genome shotgun (WGS) entry which is preliminary data.</text>
</comment>
<gene>
    <name evidence="1" type="ORF">CRP01_16550</name>
</gene>
<dbReference type="Pfam" id="PF05635">
    <property type="entry name" value="23S_rRNA_IVP"/>
    <property type="match status" value="1"/>
</dbReference>